<evidence type="ECO:0000259" key="2">
    <source>
        <dbReference type="Pfam" id="PF17820"/>
    </source>
</evidence>
<accession>A0A160VDX4</accession>
<dbReference type="SUPFAM" id="SSF102114">
    <property type="entry name" value="Radical SAM enzymes"/>
    <property type="match status" value="1"/>
</dbReference>
<feature type="domain" description="Putative radical SAM N-terminal" evidence="3">
    <location>
        <begin position="63"/>
        <end position="209"/>
    </location>
</feature>
<dbReference type="Pfam" id="PF19238">
    <property type="entry name" value="Radical_SAM_2"/>
    <property type="match status" value="1"/>
</dbReference>
<dbReference type="AlphaFoldDB" id="A0A160VDX4"/>
<protein>
    <submittedName>
        <fullName evidence="4">Fe-S oxidoreductase, related to NifB/MoaA family with PDZ N-terminal domain</fullName>
    </submittedName>
</protein>
<evidence type="ECO:0000313" key="4">
    <source>
        <dbReference type="EMBL" id="CUV08625.1"/>
    </source>
</evidence>
<dbReference type="InterPro" id="IPR007549">
    <property type="entry name" value="DUF512"/>
</dbReference>
<dbReference type="InterPro" id="IPR041489">
    <property type="entry name" value="PDZ_6"/>
</dbReference>
<feature type="domain" description="DUF512" evidence="1">
    <location>
        <begin position="213"/>
        <end position="416"/>
    </location>
</feature>
<dbReference type="InterPro" id="IPR058240">
    <property type="entry name" value="rSAM_sf"/>
</dbReference>
<evidence type="ECO:0000259" key="1">
    <source>
        <dbReference type="Pfam" id="PF04459"/>
    </source>
</evidence>
<dbReference type="InterPro" id="IPR045375">
    <property type="entry name" value="Put_radical_SAM-like_N"/>
</dbReference>
<dbReference type="Gene3D" id="2.30.42.10">
    <property type="match status" value="1"/>
</dbReference>
<gene>
    <name evidence="4" type="ORF">MGWOODY_Mmi1176</name>
</gene>
<evidence type="ECO:0000259" key="3">
    <source>
        <dbReference type="Pfam" id="PF19238"/>
    </source>
</evidence>
<dbReference type="SUPFAM" id="SSF50156">
    <property type="entry name" value="PDZ domain-like"/>
    <property type="match status" value="1"/>
</dbReference>
<proteinExistence type="predicted"/>
<dbReference type="InterPro" id="IPR036034">
    <property type="entry name" value="PDZ_sf"/>
</dbReference>
<dbReference type="EMBL" id="FAXC01000096">
    <property type="protein sequence ID" value="CUV08625.1"/>
    <property type="molecule type" value="Genomic_DNA"/>
</dbReference>
<sequence length="430" mass="48388">MKINHVEKDSIAASIGLKPGDRLESIDGSRVKDIIDYRFKVTDENILLRVRQGGELKEYDIEKDVDDNLGLGFDDFKIRGCANDCVFCFADQNPAGMRNGLYFRDGDFRMSFLHGHFITMTNMGWKELKRIVEQRLSPLYVSVHVTDPDKRLEMFLYGKDDFLMKKFEYLTENGIKLHAQVVLCPGWNDGNFLEKTVADIHSFRPNALSMSVVPVGLTKHRDGLPNLPPVTAEYARSFIPIGKQLSTKYRQEDGQNFVFLSDEWFLKIGAAFPNQNYYAGHDLRENGVGQVVHFMADWQDNIADCSSGLEKPTSITIGTGNLIADYFNTNFIPLLKTVSNLNVQLKSINNTFFGEDDVTVSGLLTGQDIIAQLKEQDLGDMVLFSNRILNEDDTLTLDDMTLGQISQALEVPVRVVGDSPAEFFTAIDHG</sequence>
<reference evidence="4" key="1">
    <citation type="submission" date="2015-10" db="EMBL/GenBank/DDBJ databases">
        <authorList>
            <person name="Gilbert D.G."/>
        </authorList>
    </citation>
    <scope>NUCLEOTIDE SEQUENCE</scope>
</reference>
<name>A0A160VDX4_9ZZZZ</name>
<dbReference type="Pfam" id="PF04459">
    <property type="entry name" value="DUF512"/>
    <property type="match status" value="1"/>
</dbReference>
<dbReference type="Pfam" id="PF17820">
    <property type="entry name" value="PDZ_6"/>
    <property type="match status" value="1"/>
</dbReference>
<organism evidence="4">
    <name type="scientific">hydrothermal vent metagenome</name>
    <dbReference type="NCBI Taxonomy" id="652676"/>
    <lineage>
        <taxon>unclassified sequences</taxon>
        <taxon>metagenomes</taxon>
        <taxon>ecological metagenomes</taxon>
    </lineage>
</organism>
<feature type="domain" description="PDZ" evidence="2">
    <location>
        <begin position="3"/>
        <end position="51"/>
    </location>
</feature>